<dbReference type="GO" id="GO:0006890">
    <property type="term" value="P:retrograde vesicle-mediated transport, Golgi to endoplasmic reticulum"/>
    <property type="evidence" value="ECO:0007669"/>
    <property type="project" value="TreeGrafter"/>
</dbReference>
<comment type="subcellular location">
    <subcellularLocation>
        <location evidence="1">Endoplasmic reticulum-Golgi intermediate compartment membrane</location>
        <topology evidence="1">Multi-pass membrane protein</topology>
    </subcellularLocation>
</comment>
<protein>
    <submittedName>
        <fullName evidence="9">ERGIC1</fullName>
    </submittedName>
</protein>
<dbReference type="OrthoDB" id="270930at2759"/>
<evidence type="ECO:0000256" key="4">
    <source>
        <dbReference type="ARBA" id="ARBA00022989"/>
    </source>
</evidence>
<dbReference type="Pfam" id="PF07970">
    <property type="entry name" value="COPIIcoated_ERV"/>
    <property type="match status" value="1"/>
</dbReference>
<evidence type="ECO:0000256" key="1">
    <source>
        <dbReference type="ARBA" id="ARBA00004457"/>
    </source>
</evidence>
<keyword evidence="4 6" id="KW-1133">Transmembrane helix</keyword>
<dbReference type="PANTHER" id="PTHR10984:SF36">
    <property type="entry name" value="ENDOPLASMIC RETICULUM-GOLGI INTERMEDIATE COMPARTMENT PROTEIN 1"/>
    <property type="match status" value="1"/>
</dbReference>
<accession>A0A812BJD0</accession>
<evidence type="ECO:0000256" key="6">
    <source>
        <dbReference type="SAM" id="Phobius"/>
    </source>
</evidence>
<dbReference type="GO" id="GO:0030134">
    <property type="term" value="C:COPII-coated ER to Golgi transport vesicle"/>
    <property type="evidence" value="ECO:0007669"/>
    <property type="project" value="TreeGrafter"/>
</dbReference>
<evidence type="ECO:0000313" key="10">
    <source>
        <dbReference type="Proteomes" id="UP000597762"/>
    </source>
</evidence>
<feature type="domain" description="Endoplasmic reticulum vesicle transporter C-terminal" evidence="7">
    <location>
        <begin position="98"/>
        <end position="269"/>
    </location>
</feature>
<dbReference type="InterPro" id="IPR012936">
    <property type="entry name" value="Erv_C"/>
</dbReference>
<dbReference type="Pfam" id="PF13850">
    <property type="entry name" value="ERGIC_N"/>
    <property type="match status" value="1"/>
</dbReference>
<evidence type="ECO:0000256" key="5">
    <source>
        <dbReference type="ARBA" id="ARBA00023136"/>
    </source>
</evidence>
<keyword evidence="5 6" id="KW-0472">Membrane</keyword>
<dbReference type="GO" id="GO:0005789">
    <property type="term" value="C:endoplasmic reticulum membrane"/>
    <property type="evidence" value="ECO:0007669"/>
    <property type="project" value="TreeGrafter"/>
</dbReference>
<evidence type="ECO:0000259" key="7">
    <source>
        <dbReference type="Pfam" id="PF07970"/>
    </source>
</evidence>
<proteinExistence type="inferred from homology"/>
<reference evidence="9" key="1">
    <citation type="submission" date="2021-01" db="EMBL/GenBank/DDBJ databases">
        <authorList>
            <person name="Li R."/>
            <person name="Bekaert M."/>
        </authorList>
    </citation>
    <scope>NUCLEOTIDE SEQUENCE</scope>
    <source>
        <strain evidence="9">Farmed</strain>
    </source>
</reference>
<evidence type="ECO:0000256" key="3">
    <source>
        <dbReference type="ARBA" id="ARBA00022692"/>
    </source>
</evidence>
<dbReference type="EMBL" id="CAHIKZ030000635">
    <property type="protein sequence ID" value="CAE1230524.1"/>
    <property type="molecule type" value="Genomic_DNA"/>
</dbReference>
<dbReference type="PANTHER" id="PTHR10984">
    <property type="entry name" value="ENDOPLASMIC RETICULUM-GOLGI INTERMEDIATE COMPARTMENT PROTEIN"/>
    <property type="match status" value="1"/>
</dbReference>
<dbReference type="InterPro" id="IPR039542">
    <property type="entry name" value="Erv_N"/>
</dbReference>
<dbReference type="InterPro" id="IPR045888">
    <property type="entry name" value="Erv"/>
</dbReference>
<keyword evidence="10" id="KW-1185">Reference proteome</keyword>
<dbReference type="GO" id="GO:0006888">
    <property type="term" value="P:endoplasmic reticulum to Golgi vesicle-mediated transport"/>
    <property type="evidence" value="ECO:0007669"/>
    <property type="project" value="TreeGrafter"/>
</dbReference>
<evidence type="ECO:0000256" key="2">
    <source>
        <dbReference type="ARBA" id="ARBA00005648"/>
    </source>
</evidence>
<comment type="similarity">
    <text evidence="2">Belongs to the ERGIC family.</text>
</comment>
<evidence type="ECO:0000259" key="8">
    <source>
        <dbReference type="Pfam" id="PF13850"/>
    </source>
</evidence>
<organism evidence="9 10">
    <name type="scientific">Acanthosepion pharaonis</name>
    <name type="common">Pharaoh cuttlefish</name>
    <name type="synonym">Sepia pharaonis</name>
    <dbReference type="NCBI Taxonomy" id="158019"/>
    <lineage>
        <taxon>Eukaryota</taxon>
        <taxon>Metazoa</taxon>
        <taxon>Spiralia</taxon>
        <taxon>Lophotrochozoa</taxon>
        <taxon>Mollusca</taxon>
        <taxon>Cephalopoda</taxon>
        <taxon>Coleoidea</taxon>
        <taxon>Decapodiformes</taxon>
        <taxon>Sepiida</taxon>
        <taxon>Sepiina</taxon>
        <taxon>Sepiidae</taxon>
        <taxon>Acanthosepion</taxon>
    </lineage>
</organism>
<dbReference type="Proteomes" id="UP000597762">
    <property type="component" value="Unassembled WGS sequence"/>
</dbReference>
<dbReference type="GO" id="GO:0033116">
    <property type="term" value="C:endoplasmic reticulum-Golgi intermediate compartment membrane"/>
    <property type="evidence" value="ECO:0007669"/>
    <property type="project" value="UniProtKB-SubCell"/>
</dbReference>
<keyword evidence="3 6" id="KW-0812">Transmembrane</keyword>
<gene>
    <name evidence="9" type="ORF">SPHA_17780</name>
</gene>
<dbReference type="AlphaFoldDB" id="A0A812BJD0"/>
<dbReference type="GO" id="GO:0000139">
    <property type="term" value="C:Golgi membrane"/>
    <property type="evidence" value="ECO:0007669"/>
    <property type="project" value="TreeGrafter"/>
</dbReference>
<sequence length="288" mass="32623">MQFDLRRLDIYRKIPKDLTQPTYTGAVISISSTIFIIFLFISELSSFLTTDVISELTVDDPVSKKDDIPVFINISLPRIKCEFIGLDIQDDMGRHDVGYVENAKVEINNGKGCLYTSSFDIKKVPGNFHVSTHAADNQPDVIDMAHIIHKIRFGVERNDTSNIKGSFNPLENVDRMNADSSATYDYVLRIVPTVYENLNKQISYPFQYTYSSRTILHSHGGMSMPTIWFRYDLSPITVRYHEKRKPVYSFLTTVCAIIGGTFTVASIIDSCIFTASELFKKAELGKLT</sequence>
<name>A0A812BJD0_ACAPH</name>
<comment type="caution">
    <text evidence="9">The sequence shown here is derived from an EMBL/GenBank/DDBJ whole genome shotgun (WGS) entry which is preliminary data.</text>
</comment>
<evidence type="ECO:0000313" key="9">
    <source>
        <dbReference type="EMBL" id="CAE1230524.1"/>
    </source>
</evidence>
<feature type="transmembrane region" description="Helical" evidence="6">
    <location>
        <begin position="247"/>
        <end position="268"/>
    </location>
</feature>
<feature type="domain" description="Endoplasmic reticulum vesicle transporter N-terminal" evidence="8">
    <location>
        <begin position="5"/>
        <end position="96"/>
    </location>
</feature>
<feature type="transmembrane region" description="Helical" evidence="6">
    <location>
        <begin position="20"/>
        <end position="41"/>
    </location>
</feature>